<dbReference type="PROSITE" id="PS50893">
    <property type="entry name" value="ABC_TRANSPORTER_2"/>
    <property type="match status" value="2"/>
</dbReference>
<dbReference type="GO" id="GO:0005524">
    <property type="term" value="F:ATP binding"/>
    <property type="evidence" value="ECO:0007669"/>
    <property type="project" value="UniProtKB-KW"/>
</dbReference>
<evidence type="ECO:0000313" key="6">
    <source>
        <dbReference type="Proteomes" id="UP000638648"/>
    </source>
</evidence>
<gene>
    <name evidence="5" type="ORF">HEB94_000270</name>
</gene>
<feature type="domain" description="ABC transporter" evidence="4">
    <location>
        <begin position="266"/>
        <end position="503"/>
    </location>
</feature>
<dbReference type="InterPro" id="IPR017871">
    <property type="entry name" value="ABC_transporter-like_CS"/>
</dbReference>
<name>A0A927R5L2_9ACTN</name>
<keyword evidence="1" id="KW-0547">Nucleotide-binding</keyword>
<dbReference type="InterPro" id="IPR027417">
    <property type="entry name" value="P-loop_NTPase"/>
</dbReference>
<dbReference type="SMART" id="SM00382">
    <property type="entry name" value="AAA"/>
    <property type="match status" value="2"/>
</dbReference>
<evidence type="ECO:0000259" key="4">
    <source>
        <dbReference type="PROSITE" id="PS50893"/>
    </source>
</evidence>
<dbReference type="PANTHER" id="PTHR24220">
    <property type="entry name" value="IMPORT ATP-BINDING PROTEIN"/>
    <property type="match status" value="1"/>
</dbReference>
<sequence length="514" mass="54582">MTLDIREIGVRYANGTIGLESLSVVVAEGEVVAVVGESGSGKTTLLRAVLGLLPDGSRTFGEVLVEGRPVLGMRPQSSRRLRGPVVGYVAQDPFGSADPVWPVGHHVAAAWYAHGRRPSEGEQVRRLRTLGLSNAAYWMRRRPSAWSGGMLQRADLVAGTAHDPAVVLADEPTSALDADLAAAALEVLVREARSLVVASHDLSLVARYADRILVLRFGQVVEEVEVGRGGVEVLRRDARHPYTKELLSALARPSRASRAEPGPVVAQLQGLTLGYPRNPPVVRELGLDVRAGEIIGLLGPSGSGKTTVLRALAGILRPRSGAVRLAGTDIWSTRHLVPPRSGYVMPVFQDTTASLDPRWPIWRTVAEGLAGNARLTVALKPPATKLLCELGLEDVDPDERPLRLSGGQRQRVAIARALAAAPALLLADEPTAQLDPIVAADVLTVLTRLTGRGLALVIASHDEARLRSLADRTFRVQDGRLVQEPGSAAAVSKTSGNRSEGQLGAGDHQPGTPT</sequence>
<dbReference type="Proteomes" id="UP000638648">
    <property type="component" value="Unassembled WGS sequence"/>
</dbReference>
<dbReference type="Gene3D" id="3.40.50.300">
    <property type="entry name" value="P-loop containing nucleotide triphosphate hydrolases"/>
    <property type="match status" value="2"/>
</dbReference>
<evidence type="ECO:0000256" key="3">
    <source>
        <dbReference type="SAM" id="MobiDB-lite"/>
    </source>
</evidence>
<evidence type="ECO:0000256" key="2">
    <source>
        <dbReference type="ARBA" id="ARBA00022840"/>
    </source>
</evidence>
<organism evidence="5 6">
    <name type="scientific">Actinopolymorpha pittospori</name>
    <dbReference type="NCBI Taxonomy" id="648752"/>
    <lineage>
        <taxon>Bacteria</taxon>
        <taxon>Bacillati</taxon>
        <taxon>Actinomycetota</taxon>
        <taxon>Actinomycetes</taxon>
        <taxon>Propionibacteriales</taxon>
        <taxon>Actinopolymorphaceae</taxon>
        <taxon>Actinopolymorpha</taxon>
    </lineage>
</organism>
<feature type="domain" description="ABC transporter" evidence="4">
    <location>
        <begin position="3"/>
        <end position="242"/>
    </location>
</feature>
<dbReference type="PROSITE" id="PS00211">
    <property type="entry name" value="ABC_TRANSPORTER_1"/>
    <property type="match status" value="1"/>
</dbReference>
<feature type="region of interest" description="Disordered" evidence="3">
    <location>
        <begin position="485"/>
        <end position="514"/>
    </location>
</feature>
<dbReference type="GO" id="GO:0005886">
    <property type="term" value="C:plasma membrane"/>
    <property type="evidence" value="ECO:0007669"/>
    <property type="project" value="TreeGrafter"/>
</dbReference>
<comment type="caution">
    <text evidence="5">The sequence shown here is derived from an EMBL/GenBank/DDBJ whole genome shotgun (WGS) entry which is preliminary data.</text>
</comment>
<keyword evidence="6" id="KW-1185">Reference proteome</keyword>
<reference evidence="5" key="1">
    <citation type="submission" date="2020-10" db="EMBL/GenBank/DDBJ databases">
        <title>Sequencing the genomes of 1000 actinobacteria strains.</title>
        <authorList>
            <person name="Klenk H.-P."/>
        </authorList>
    </citation>
    <scope>NUCLEOTIDE SEQUENCE</scope>
    <source>
        <strain evidence="5">DSM 45354</strain>
    </source>
</reference>
<dbReference type="GO" id="GO:0022857">
    <property type="term" value="F:transmembrane transporter activity"/>
    <property type="evidence" value="ECO:0007669"/>
    <property type="project" value="TreeGrafter"/>
</dbReference>
<dbReference type="AlphaFoldDB" id="A0A927R5L2"/>
<keyword evidence="2 5" id="KW-0067">ATP-binding</keyword>
<evidence type="ECO:0000256" key="1">
    <source>
        <dbReference type="ARBA" id="ARBA00022741"/>
    </source>
</evidence>
<dbReference type="Pfam" id="PF00005">
    <property type="entry name" value="ABC_tran"/>
    <property type="match status" value="2"/>
</dbReference>
<dbReference type="InterPro" id="IPR003439">
    <property type="entry name" value="ABC_transporter-like_ATP-bd"/>
</dbReference>
<accession>A0A927R5L2</accession>
<dbReference type="EMBL" id="JADBEM010000001">
    <property type="protein sequence ID" value="MBE1603422.1"/>
    <property type="molecule type" value="Genomic_DNA"/>
</dbReference>
<protein>
    <submittedName>
        <fullName evidence="5">Peptide/nickel transport system ATP-binding protein</fullName>
    </submittedName>
</protein>
<dbReference type="RefSeq" id="WP_192748250.1">
    <property type="nucleotide sequence ID" value="NZ_BAABJL010000064.1"/>
</dbReference>
<proteinExistence type="predicted"/>
<dbReference type="SUPFAM" id="SSF52540">
    <property type="entry name" value="P-loop containing nucleoside triphosphate hydrolases"/>
    <property type="match status" value="2"/>
</dbReference>
<dbReference type="GO" id="GO:0016887">
    <property type="term" value="F:ATP hydrolysis activity"/>
    <property type="evidence" value="ECO:0007669"/>
    <property type="project" value="InterPro"/>
</dbReference>
<evidence type="ECO:0000313" key="5">
    <source>
        <dbReference type="EMBL" id="MBE1603422.1"/>
    </source>
</evidence>
<dbReference type="InterPro" id="IPR003593">
    <property type="entry name" value="AAA+_ATPase"/>
</dbReference>
<dbReference type="InterPro" id="IPR015854">
    <property type="entry name" value="ABC_transpr_LolD-like"/>
</dbReference>